<dbReference type="EMBL" id="RXIA01000005">
    <property type="protein sequence ID" value="RVU71377.1"/>
    <property type="molecule type" value="Genomic_DNA"/>
</dbReference>
<evidence type="ECO:0000313" key="2">
    <source>
        <dbReference type="Proteomes" id="UP000288291"/>
    </source>
</evidence>
<evidence type="ECO:0000313" key="1">
    <source>
        <dbReference type="EMBL" id="RVU71377.1"/>
    </source>
</evidence>
<accession>A0A437SX32</accession>
<name>A0A437SX32_9LACO</name>
<reference evidence="1 2" key="1">
    <citation type="submission" date="2018-12" db="EMBL/GenBank/DDBJ databases">
        <authorList>
            <person name="Meng J."/>
        </authorList>
    </citation>
    <scope>NUCLEOTIDE SEQUENCE [LARGE SCALE GENOMIC DNA]</scope>
    <source>
        <strain evidence="1 2">HT111-2</strain>
    </source>
</reference>
<dbReference type="Pfam" id="PF17312">
    <property type="entry name" value="Helveticin_J"/>
    <property type="match status" value="1"/>
</dbReference>
<dbReference type="AlphaFoldDB" id="A0A437SX32"/>
<protein>
    <recommendedName>
        <fullName evidence="3">Bacteriocin</fullName>
    </recommendedName>
</protein>
<keyword evidence="2" id="KW-1185">Reference proteome</keyword>
<evidence type="ECO:0008006" key="3">
    <source>
        <dbReference type="Google" id="ProtNLM"/>
    </source>
</evidence>
<gene>
    <name evidence="1" type="ORF">EJK17_02755</name>
</gene>
<dbReference type="InterPro" id="IPR035280">
    <property type="entry name" value="Helveticin_J"/>
</dbReference>
<comment type="caution">
    <text evidence="1">The sequence shown here is derived from an EMBL/GenBank/DDBJ whole genome shotgun (WGS) entry which is preliminary data.</text>
</comment>
<dbReference type="Proteomes" id="UP000288291">
    <property type="component" value="Unassembled WGS sequence"/>
</dbReference>
<proteinExistence type="predicted"/>
<dbReference type="GO" id="GO:0042742">
    <property type="term" value="P:defense response to bacterium"/>
    <property type="evidence" value="ECO:0007669"/>
    <property type="project" value="InterPro"/>
</dbReference>
<organism evidence="1 2">
    <name type="scientific">Lactobacillus xujianguonis</name>
    <dbReference type="NCBI Taxonomy" id="2495899"/>
    <lineage>
        <taxon>Bacteria</taxon>
        <taxon>Bacillati</taxon>
        <taxon>Bacillota</taxon>
        <taxon>Bacilli</taxon>
        <taxon>Lactobacillales</taxon>
        <taxon>Lactobacillaceae</taxon>
        <taxon>Lactobacillus</taxon>
    </lineage>
</organism>
<dbReference type="RefSeq" id="WP_127796170.1">
    <property type="nucleotide sequence ID" value="NZ_ML136874.1"/>
</dbReference>
<sequence length="327" mass="36490">MINKNVKLSLLYELDNLHHVVVQASDVGSKYVYALQLLHKQTDIIVYREQPSGKHVIFDEDNPIVYLTNMAGGHTQTWTYAGEKDRWFIGTKPKKHGSILWDTQIARIDLANAPVQVDANTALPRLSYLNRAGSGFGDGSVAYPGKDLERLEAAVSPDYKKFLIASIDLNHVGHFALYDLAEVNAALDQAEADNSDVNIQNLHCLGAFNIPNMNTDPLKSIQGYDIDEDNNIYISSQLGPTTDFLGLAKEGKPREIVKIPWGEADSSKWEVADLMHDHTVDALGFVTEFESVQVISPDEIYLTVAYHRKSDLKSLKNRVYKIEGFGD</sequence>